<keyword evidence="2" id="KW-1185">Reference proteome</keyword>
<comment type="caution">
    <text evidence="1">The sequence shown here is derived from an EMBL/GenBank/DDBJ whole genome shotgun (WGS) entry which is preliminary data.</text>
</comment>
<dbReference type="Proteomes" id="UP000324897">
    <property type="component" value="Chromosome 3"/>
</dbReference>
<name>A0A5J9TLM9_9POAL</name>
<proteinExistence type="predicted"/>
<dbReference type="OrthoDB" id="60033at2759"/>
<dbReference type="Gramene" id="TVU12303">
    <property type="protein sequence ID" value="TVU12303"/>
    <property type="gene ID" value="EJB05_45940"/>
</dbReference>
<accession>A0A5J9TLM9</accession>
<evidence type="ECO:0000313" key="2">
    <source>
        <dbReference type="Proteomes" id="UP000324897"/>
    </source>
</evidence>
<dbReference type="AlphaFoldDB" id="A0A5J9TLM9"/>
<protein>
    <submittedName>
        <fullName evidence="1">Uncharacterized protein</fullName>
    </submittedName>
</protein>
<reference evidence="1 2" key="1">
    <citation type="journal article" date="2019" name="Sci. Rep.">
        <title>A high-quality genome of Eragrostis curvula grass provides insights into Poaceae evolution and supports new strategies to enhance forage quality.</title>
        <authorList>
            <person name="Carballo J."/>
            <person name="Santos B.A.C.M."/>
            <person name="Zappacosta D."/>
            <person name="Garbus I."/>
            <person name="Selva J.P."/>
            <person name="Gallo C.A."/>
            <person name="Diaz A."/>
            <person name="Albertini E."/>
            <person name="Caccamo M."/>
            <person name="Echenique V."/>
        </authorList>
    </citation>
    <scope>NUCLEOTIDE SEQUENCE [LARGE SCALE GENOMIC DNA]</scope>
    <source>
        <strain evidence="2">cv. Victoria</strain>
        <tissue evidence="1">Leaf</tissue>
    </source>
</reference>
<gene>
    <name evidence="1" type="ORF">EJB05_45940</name>
</gene>
<evidence type="ECO:0000313" key="1">
    <source>
        <dbReference type="EMBL" id="TVU12303.1"/>
    </source>
</evidence>
<organism evidence="1 2">
    <name type="scientific">Eragrostis curvula</name>
    <name type="common">weeping love grass</name>
    <dbReference type="NCBI Taxonomy" id="38414"/>
    <lineage>
        <taxon>Eukaryota</taxon>
        <taxon>Viridiplantae</taxon>
        <taxon>Streptophyta</taxon>
        <taxon>Embryophyta</taxon>
        <taxon>Tracheophyta</taxon>
        <taxon>Spermatophyta</taxon>
        <taxon>Magnoliopsida</taxon>
        <taxon>Liliopsida</taxon>
        <taxon>Poales</taxon>
        <taxon>Poaceae</taxon>
        <taxon>PACMAD clade</taxon>
        <taxon>Chloridoideae</taxon>
        <taxon>Eragrostideae</taxon>
        <taxon>Eragrostidinae</taxon>
        <taxon>Eragrostis</taxon>
    </lineage>
</organism>
<dbReference type="EMBL" id="RWGY01000039">
    <property type="protein sequence ID" value="TVU12303.1"/>
    <property type="molecule type" value="Genomic_DNA"/>
</dbReference>
<sequence>MSSLIPQMKVHTSTSEDKLKQKTIYDLGISKLHGGFNNSSSCNFDGLLNSIIKAEKDDISFTDNDLGCDFFPLGACI</sequence>